<comment type="caution">
    <text evidence="1">The sequence shown here is derived from an EMBL/GenBank/DDBJ whole genome shotgun (WGS) entry which is preliminary data.</text>
</comment>
<dbReference type="AlphaFoldDB" id="A0A2H5PSV2"/>
<protein>
    <submittedName>
        <fullName evidence="1">Uncharacterized protein</fullName>
    </submittedName>
</protein>
<organism evidence="1 2">
    <name type="scientific">Citrus unshiu</name>
    <name type="common">Satsuma mandarin</name>
    <name type="synonym">Citrus nobilis var. unshiu</name>
    <dbReference type="NCBI Taxonomy" id="55188"/>
    <lineage>
        <taxon>Eukaryota</taxon>
        <taxon>Viridiplantae</taxon>
        <taxon>Streptophyta</taxon>
        <taxon>Embryophyta</taxon>
        <taxon>Tracheophyta</taxon>
        <taxon>Spermatophyta</taxon>
        <taxon>Magnoliopsida</taxon>
        <taxon>eudicotyledons</taxon>
        <taxon>Gunneridae</taxon>
        <taxon>Pentapetalae</taxon>
        <taxon>rosids</taxon>
        <taxon>malvids</taxon>
        <taxon>Sapindales</taxon>
        <taxon>Rutaceae</taxon>
        <taxon>Aurantioideae</taxon>
        <taxon>Citrus</taxon>
    </lineage>
</organism>
<gene>
    <name evidence="1" type="ORF">CUMW_164370</name>
</gene>
<evidence type="ECO:0000313" key="2">
    <source>
        <dbReference type="Proteomes" id="UP000236630"/>
    </source>
</evidence>
<proteinExistence type="predicted"/>
<dbReference type="Proteomes" id="UP000236630">
    <property type="component" value="Unassembled WGS sequence"/>
</dbReference>
<dbReference type="EMBL" id="BDQV01000120">
    <property type="protein sequence ID" value="GAY55458.1"/>
    <property type="molecule type" value="Genomic_DNA"/>
</dbReference>
<reference evidence="1 2" key="1">
    <citation type="journal article" date="2017" name="Front. Genet.">
        <title>Draft sequencing of the heterozygous diploid genome of Satsuma (Citrus unshiu Marc.) using a hybrid assembly approach.</title>
        <authorList>
            <person name="Shimizu T."/>
            <person name="Tanizawa Y."/>
            <person name="Mochizuki T."/>
            <person name="Nagasaki H."/>
            <person name="Yoshioka T."/>
            <person name="Toyoda A."/>
            <person name="Fujiyama A."/>
            <person name="Kaminuma E."/>
            <person name="Nakamura Y."/>
        </authorList>
    </citation>
    <scope>NUCLEOTIDE SEQUENCE [LARGE SCALE GENOMIC DNA]</scope>
    <source>
        <strain evidence="2">cv. Miyagawa wase</strain>
    </source>
</reference>
<sequence>MLIVTLNQPATMYNTQTLAFGPFLTLDFPNTTGHYHHRSNGKAKPKSQTELITTGPVLLPQGFMSVPWTIGAIIFALHDASDVFMKAAKVFKYF</sequence>
<accession>A0A2H5PSV2</accession>
<name>A0A2H5PSV2_CITUN</name>
<keyword evidence="2" id="KW-1185">Reference proteome</keyword>
<evidence type="ECO:0000313" key="1">
    <source>
        <dbReference type="EMBL" id="GAY55458.1"/>
    </source>
</evidence>